<dbReference type="EC" id="7.4.2.1" evidence="9"/>
<gene>
    <name evidence="12" type="ORF">G127AT_01790</name>
</gene>
<keyword evidence="3" id="KW-0813">Transport</keyword>
<reference evidence="12" key="1">
    <citation type="submission" date="2021-03" db="EMBL/GenBank/DDBJ databases">
        <title>Agromyces archimandritus sp. nov., isolated from the cockroach Archimandrita tessellata.</title>
        <authorList>
            <person name="Guzman J."/>
            <person name="Ortuzar M."/>
            <person name="Poehlein A."/>
            <person name="Daniel R."/>
            <person name="Trujillo M."/>
            <person name="Vilcinskas A."/>
        </authorList>
    </citation>
    <scope>NUCLEOTIDE SEQUENCE</scope>
    <source>
        <strain evidence="12">G127AT</strain>
    </source>
</reference>
<dbReference type="SUPFAM" id="SSF52540">
    <property type="entry name" value="P-loop containing nucleoside triphosphate hydrolases"/>
    <property type="match status" value="1"/>
</dbReference>
<keyword evidence="13" id="KW-1185">Reference proteome</keyword>
<dbReference type="KEGG" id="aarc:G127AT_01790"/>
<evidence type="ECO:0000256" key="10">
    <source>
        <dbReference type="ARBA" id="ARBA00047624"/>
    </source>
</evidence>
<dbReference type="PROSITE" id="PS00211">
    <property type="entry name" value="ABC_TRANSPORTER_1"/>
    <property type="match status" value="1"/>
</dbReference>
<dbReference type="Pfam" id="PF00005">
    <property type="entry name" value="ABC_tran"/>
    <property type="match status" value="1"/>
</dbReference>
<evidence type="ECO:0000259" key="11">
    <source>
        <dbReference type="PROSITE" id="PS50893"/>
    </source>
</evidence>
<dbReference type="GO" id="GO:0005524">
    <property type="term" value="F:ATP binding"/>
    <property type="evidence" value="ECO:0007669"/>
    <property type="project" value="UniProtKB-KW"/>
</dbReference>
<dbReference type="Gene3D" id="3.40.50.300">
    <property type="entry name" value="P-loop containing nucleotide triphosphate hydrolases"/>
    <property type="match status" value="1"/>
</dbReference>
<comment type="similarity">
    <text evidence="2">Belongs to the ABC transporter superfamily.</text>
</comment>
<dbReference type="GO" id="GO:0016887">
    <property type="term" value="F:ATP hydrolysis activity"/>
    <property type="evidence" value="ECO:0007669"/>
    <property type="project" value="InterPro"/>
</dbReference>
<protein>
    <recommendedName>
        <fullName evidence="9">ABC-type polar-amino-acid transporter</fullName>
        <ecNumber evidence="9">7.4.2.1</ecNumber>
    </recommendedName>
</protein>
<keyword evidence="7" id="KW-0029">Amino-acid transport</keyword>
<evidence type="ECO:0000313" key="12">
    <source>
        <dbReference type="EMBL" id="QTX05002.1"/>
    </source>
</evidence>
<dbReference type="CDD" id="cd03262">
    <property type="entry name" value="ABC_HisP_GlnQ"/>
    <property type="match status" value="1"/>
</dbReference>
<evidence type="ECO:0000256" key="5">
    <source>
        <dbReference type="ARBA" id="ARBA00022741"/>
    </source>
</evidence>
<comment type="catalytic activity">
    <reaction evidence="10">
        <text>a polar amino acid(out) + ATP + H2O = a polar amino acid(in) + ADP + phosphate + H(+)</text>
        <dbReference type="Rhea" id="RHEA:14673"/>
        <dbReference type="ChEBI" id="CHEBI:15377"/>
        <dbReference type="ChEBI" id="CHEBI:15378"/>
        <dbReference type="ChEBI" id="CHEBI:30616"/>
        <dbReference type="ChEBI" id="CHEBI:43474"/>
        <dbReference type="ChEBI" id="CHEBI:62031"/>
        <dbReference type="ChEBI" id="CHEBI:456216"/>
        <dbReference type="EC" id="7.4.2.1"/>
    </reaction>
    <physiologicalReaction direction="left-to-right" evidence="10">
        <dbReference type="Rhea" id="RHEA:14674"/>
    </physiologicalReaction>
</comment>
<evidence type="ECO:0000256" key="4">
    <source>
        <dbReference type="ARBA" id="ARBA00022475"/>
    </source>
</evidence>
<dbReference type="PANTHER" id="PTHR43166:SF9">
    <property type="entry name" value="GLUTAMATE_ASPARTATE IMPORT ATP-BINDING PROTEIN GLTL"/>
    <property type="match status" value="1"/>
</dbReference>
<dbReference type="InterPro" id="IPR030679">
    <property type="entry name" value="ABC_ATPase_HisP-typ"/>
</dbReference>
<dbReference type="InterPro" id="IPR017871">
    <property type="entry name" value="ABC_transporter-like_CS"/>
</dbReference>
<dbReference type="PROSITE" id="PS50893">
    <property type="entry name" value="ABC_TRANSPORTER_2"/>
    <property type="match status" value="1"/>
</dbReference>
<organism evidence="12 13">
    <name type="scientific">Agromyces archimandritae</name>
    <dbReference type="NCBI Taxonomy" id="2781962"/>
    <lineage>
        <taxon>Bacteria</taxon>
        <taxon>Bacillati</taxon>
        <taxon>Actinomycetota</taxon>
        <taxon>Actinomycetes</taxon>
        <taxon>Micrococcales</taxon>
        <taxon>Microbacteriaceae</taxon>
        <taxon>Agromyces</taxon>
    </lineage>
</organism>
<keyword evidence="6 12" id="KW-0067">ATP-binding</keyword>
<dbReference type="PANTHER" id="PTHR43166">
    <property type="entry name" value="AMINO ACID IMPORT ATP-BINDING PROTEIN"/>
    <property type="match status" value="1"/>
</dbReference>
<evidence type="ECO:0000256" key="2">
    <source>
        <dbReference type="ARBA" id="ARBA00005417"/>
    </source>
</evidence>
<dbReference type="RefSeq" id="WP_210899191.1">
    <property type="nucleotide sequence ID" value="NZ_CP071696.1"/>
</dbReference>
<keyword evidence="8" id="KW-0472">Membrane</keyword>
<proteinExistence type="inferred from homology"/>
<feature type="domain" description="ABC transporter" evidence="11">
    <location>
        <begin position="22"/>
        <end position="256"/>
    </location>
</feature>
<evidence type="ECO:0000256" key="7">
    <source>
        <dbReference type="ARBA" id="ARBA00022970"/>
    </source>
</evidence>
<dbReference type="GO" id="GO:0015426">
    <property type="term" value="F:ATPase-coupled polar amino acid-transporter activity"/>
    <property type="evidence" value="ECO:0007669"/>
    <property type="project" value="UniProtKB-EC"/>
</dbReference>
<evidence type="ECO:0000256" key="9">
    <source>
        <dbReference type="ARBA" id="ARBA00038850"/>
    </source>
</evidence>
<evidence type="ECO:0000256" key="8">
    <source>
        <dbReference type="ARBA" id="ARBA00023136"/>
    </source>
</evidence>
<dbReference type="InterPro" id="IPR003439">
    <property type="entry name" value="ABC_transporter-like_ATP-bd"/>
</dbReference>
<evidence type="ECO:0000256" key="6">
    <source>
        <dbReference type="ARBA" id="ARBA00022840"/>
    </source>
</evidence>
<dbReference type="AlphaFoldDB" id="A0A975INW1"/>
<dbReference type="GO" id="GO:0005886">
    <property type="term" value="C:plasma membrane"/>
    <property type="evidence" value="ECO:0007669"/>
    <property type="project" value="UniProtKB-SubCell"/>
</dbReference>
<dbReference type="EMBL" id="CP071696">
    <property type="protein sequence ID" value="QTX05002.1"/>
    <property type="molecule type" value="Genomic_DNA"/>
</dbReference>
<evidence type="ECO:0000256" key="3">
    <source>
        <dbReference type="ARBA" id="ARBA00022448"/>
    </source>
</evidence>
<name>A0A975INW1_9MICO</name>
<sequence>MQPTFSAPSTSNISVRRGEPLVVIDHVEKHYGDLHVLNDINTVVNRGEVVVVIGPSGSGKSTLCRAINRLETIDSGTIAIDGEVLPEEGKELAQLRADVGMVFQSFNLFAHKTVLENVTLAPIKVKGMKKAEAERLAMELLDRVGVANQAQKMPAQLSGGQQQRVAIARSLAMNPKLILMDEPTSALDPEMINEVLDVMVGLAEQGMTMIVVTHEMGFARKAADRVLFMADGQIVEEATPAEFFSRPKSHRAQDFLSKILAH</sequence>
<dbReference type="InterPro" id="IPR050086">
    <property type="entry name" value="MetN_ABC_transporter-like"/>
</dbReference>
<accession>A0A975INW1</accession>
<evidence type="ECO:0000256" key="1">
    <source>
        <dbReference type="ARBA" id="ARBA00004202"/>
    </source>
</evidence>
<dbReference type="Proteomes" id="UP000671914">
    <property type="component" value="Chromosome"/>
</dbReference>
<dbReference type="PIRSF" id="PIRSF039085">
    <property type="entry name" value="ABC_ATPase_HisP"/>
    <property type="match status" value="1"/>
</dbReference>
<dbReference type="FunFam" id="3.40.50.300:FF:000020">
    <property type="entry name" value="Amino acid ABC transporter ATP-binding component"/>
    <property type="match status" value="1"/>
</dbReference>
<comment type="subcellular location">
    <subcellularLocation>
        <location evidence="1">Cell membrane</location>
        <topology evidence="1">Peripheral membrane protein</topology>
    </subcellularLocation>
</comment>
<keyword evidence="5" id="KW-0547">Nucleotide-binding</keyword>
<dbReference type="SMART" id="SM00382">
    <property type="entry name" value="AAA"/>
    <property type="match status" value="1"/>
</dbReference>
<keyword evidence="4" id="KW-1003">Cell membrane</keyword>
<dbReference type="InterPro" id="IPR003593">
    <property type="entry name" value="AAA+_ATPase"/>
</dbReference>
<dbReference type="InterPro" id="IPR027417">
    <property type="entry name" value="P-loop_NTPase"/>
</dbReference>
<evidence type="ECO:0000313" key="13">
    <source>
        <dbReference type="Proteomes" id="UP000671914"/>
    </source>
</evidence>